<evidence type="ECO:0000313" key="2">
    <source>
        <dbReference type="Proteomes" id="UP000680656"/>
    </source>
</evidence>
<dbReference type="Proteomes" id="UP000680656">
    <property type="component" value="Chromosome"/>
</dbReference>
<reference evidence="1 2" key="1">
    <citation type="submission" date="2021-05" db="EMBL/GenBank/DDBJ databases">
        <title>A novel Methanospirillum isolate from a pyrite-forming mixed culture.</title>
        <authorList>
            <person name="Bunk B."/>
            <person name="Sproer C."/>
            <person name="Spring S."/>
            <person name="Pester M."/>
        </authorList>
    </citation>
    <scope>NUCLEOTIDE SEQUENCE [LARGE SCALE GENOMIC DNA]</scope>
    <source>
        <strain evidence="1 2">J.3.6.1-F.2.7.3</strain>
    </source>
</reference>
<evidence type="ECO:0000313" key="1">
    <source>
        <dbReference type="EMBL" id="QVV89032.1"/>
    </source>
</evidence>
<proteinExistence type="predicted"/>
<dbReference type="KEGG" id="mrtj:KHC33_00370"/>
<dbReference type="AlphaFoldDB" id="A0A8E7AWN7"/>
<gene>
    <name evidence="1" type="ORF">KHC33_00370</name>
</gene>
<accession>A0A8E7AWN7</accession>
<name>A0A8E7AWN7_9EURY</name>
<dbReference type="EMBL" id="CP075546">
    <property type="protein sequence ID" value="QVV89032.1"/>
    <property type="molecule type" value="Genomic_DNA"/>
</dbReference>
<keyword evidence="2" id="KW-1185">Reference proteome</keyword>
<dbReference type="GeneID" id="65095592"/>
<dbReference type="RefSeq" id="WP_214419834.1">
    <property type="nucleotide sequence ID" value="NZ_CP075546.1"/>
</dbReference>
<dbReference type="Gene3D" id="3.30.420.240">
    <property type="match status" value="1"/>
</dbReference>
<sequence length="223" mass="24768">MVKINVVGVDLGGWGMDNTALAVSTITPTESRFKLYPSFSEWLEYARYGPSYLYEVRHLERLPLGTNTPKIAQIVQKIISNLPGETPILIDITATGRTGMDPFLQIGLPCLAVTITGGDTITSEGRYIRTPKRDLIGNMKIAFEAGEMKIARGLPDADTLIRELMAFRMKPKISTWSGDMEEWREGTSDDLVFAVALSCFGGRWLCESSGPVLIDQQIEEYQI</sequence>
<organism evidence="1 2">
    <name type="scientific">Methanospirillum purgamenti</name>
    <dbReference type="NCBI Taxonomy" id="2834276"/>
    <lineage>
        <taxon>Archaea</taxon>
        <taxon>Methanobacteriati</taxon>
        <taxon>Methanobacteriota</taxon>
        <taxon>Stenosarchaea group</taxon>
        <taxon>Methanomicrobia</taxon>
        <taxon>Methanomicrobiales</taxon>
        <taxon>Methanospirillaceae</taxon>
        <taxon>Methanospirillum</taxon>
    </lineage>
</organism>
<protein>
    <submittedName>
        <fullName evidence="1">Uncharacterized protein</fullName>
    </submittedName>
</protein>